<protein>
    <submittedName>
        <fullName evidence="3">Zinc finger CCCH domain-containing protein 17</fullName>
    </submittedName>
</protein>
<name>A0A1D1YAE3_9ARAE</name>
<dbReference type="InterPro" id="IPR036322">
    <property type="entry name" value="WD40_repeat_dom_sf"/>
</dbReference>
<dbReference type="SUPFAM" id="SSF50978">
    <property type="entry name" value="WD40 repeat-like"/>
    <property type="match status" value="1"/>
</dbReference>
<dbReference type="SUPFAM" id="SSF50998">
    <property type="entry name" value="Quinoprotein alcohol dehydrogenase-like"/>
    <property type="match status" value="1"/>
</dbReference>
<accession>A0A1D1YAE3</accession>
<dbReference type="InterPro" id="IPR015943">
    <property type="entry name" value="WD40/YVTN_repeat-like_dom_sf"/>
</dbReference>
<proteinExistence type="predicted"/>
<feature type="compositionally biased region" description="Low complexity" evidence="2">
    <location>
        <begin position="1"/>
        <end position="16"/>
    </location>
</feature>
<dbReference type="Pfam" id="PF00400">
    <property type="entry name" value="WD40"/>
    <property type="match status" value="1"/>
</dbReference>
<feature type="repeat" description="WD" evidence="1">
    <location>
        <begin position="325"/>
        <end position="364"/>
    </location>
</feature>
<dbReference type="PANTHER" id="PTHR44489:SF16">
    <property type="entry name" value="ANAPHASE-PROMOTING COMPLEX SUBUNIT 4 WD40 DOMAIN-CONTAINING PROTEIN"/>
    <property type="match status" value="1"/>
</dbReference>
<reference evidence="3" key="1">
    <citation type="submission" date="2015-07" db="EMBL/GenBank/DDBJ databases">
        <title>Transcriptome Assembly of Anthurium amnicola.</title>
        <authorList>
            <person name="Suzuki J."/>
        </authorList>
    </citation>
    <scope>NUCLEOTIDE SEQUENCE</scope>
</reference>
<gene>
    <name evidence="3" type="primary">Os02g0677700_7</name>
    <name evidence="3" type="ORF">g.73829</name>
</gene>
<keyword evidence="1" id="KW-0853">WD repeat</keyword>
<dbReference type="PANTHER" id="PTHR44489">
    <property type="match status" value="1"/>
</dbReference>
<dbReference type="PROSITE" id="PS50082">
    <property type="entry name" value="WD_REPEATS_2"/>
    <property type="match status" value="1"/>
</dbReference>
<dbReference type="AlphaFoldDB" id="A0A1D1YAE3"/>
<sequence length="481" mass="51064">PAATTASPASASASSPAPVPGRPELSFIAASLHSSSSGTGMAEQPFSSTLRLSEWRARRNSLHPRVTAVVRDVYNQLIDPGLLDEEPILHEPSHYARIKCIPVSFDELFHDSLIDSLSKVIHDYNNLLSVPLHYGTVKSIRTKPDGKGFWSSAEAKIENPFDGARLCEGAFKRARPTNLDKGQPSRHEHLPSASAMRPSASWEGHQKSGVTGIAYHSGSNKLYTGNTDGKVHEWDCHSGLCGGVIVDIGAHITSVAGKGDWLLAGANGGVHCLDVQTRRHLNLPVPAGQVCSLATSNDTVFAGLEGGSILAWKVDGGCFELPAEMQGHTSAVISMAVGPHQLFSGTVGGAIATWDLKTLQLINVVSAHAGAVTSLVAWDRCCLSCSLDGKIMVRDSAVGMKLVYTHSVEHGVLAMTGLADSAGRPVVVCSMDDGIIQWYELPYFKNTGVIGNRGKVYVVHPTSGGAFFTGDATGEIIVWKC</sequence>
<dbReference type="InterPro" id="IPR011047">
    <property type="entry name" value="Quinoprotein_ADH-like_sf"/>
</dbReference>
<organism evidence="3">
    <name type="scientific">Anthurium amnicola</name>
    <dbReference type="NCBI Taxonomy" id="1678845"/>
    <lineage>
        <taxon>Eukaryota</taxon>
        <taxon>Viridiplantae</taxon>
        <taxon>Streptophyta</taxon>
        <taxon>Embryophyta</taxon>
        <taxon>Tracheophyta</taxon>
        <taxon>Spermatophyta</taxon>
        <taxon>Magnoliopsida</taxon>
        <taxon>Liliopsida</taxon>
        <taxon>Araceae</taxon>
        <taxon>Pothoideae</taxon>
        <taxon>Potheae</taxon>
        <taxon>Anthurium</taxon>
    </lineage>
</organism>
<dbReference type="Gene3D" id="2.130.10.10">
    <property type="entry name" value="YVTN repeat-like/Quinoprotein amine dehydrogenase"/>
    <property type="match status" value="2"/>
</dbReference>
<evidence type="ECO:0000256" key="1">
    <source>
        <dbReference type="PROSITE-ProRule" id="PRU00221"/>
    </source>
</evidence>
<dbReference type="InterPro" id="IPR044715">
    <property type="entry name" value="WDR86-like"/>
</dbReference>
<dbReference type="SMART" id="SM00320">
    <property type="entry name" value="WD40"/>
    <property type="match status" value="4"/>
</dbReference>
<evidence type="ECO:0000313" key="3">
    <source>
        <dbReference type="EMBL" id="JAT51608.1"/>
    </source>
</evidence>
<dbReference type="EMBL" id="GDJX01016328">
    <property type="protein sequence ID" value="JAT51608.1"/>
    <property type="molecule type" value="Transcribed_RNA"/>
</dbReference>
<feature type="region of interest" description="Disordered" evidence="2">
    <location>
        <begin position="175"/>
        <end position="205"/>
    </location>
</feature>
<dbReference type="InterPro" id="IPR001680">
    <property type="entry name" value="WD40_rpt"/>
</dbReference>
<evidence type="ECO:0000256" key="2">
    <source>
        <dbReference type="SAM" id="MobiDB-lite"/>
    </source>
</evidence>
<feature type="region of interest" description="Disordered" evidence="2">
    <location>
        <begin position="1"/>
        <end position="20"/>
    </location>
</feature>
<feature type="non-terminal residue" evidence="3">
    <location>
        <position position="1"/>
    </location>
</feature>